<dbReference type="Gene3D" id="3.40.1440.10">
    <property type="entry name" value="GIY-YIG endonuclease"/>
    <property type="match status" value="1"/>
</dbReference>
<dbReference type="PANTHER" id="PTHR46111:SF1">
    <property type="entry name" value="RIBOSOMAL RNA SMALL SUBUNIT METHYLTRANSFERASE I"/>
    <property type="match status" value="1"/>
</dbReference>
<dbReference type="InterPro" id="IPR000878">
    <property type="entry name" value="4pyrrol_Mease"/>
</dbReference>
<dbReference type="InterPro" id="IPR000305">
    <property type="entry name" value="GIY-YIG_endonuc"/>
</dbReference>
<dbReference type="InterPro" id="IPR014777">
    <property type="entry name" value="4pyrrole_Mease_sub1"/>
</dbReference>
<dbReference type="Pfam" id="PF00590">
    <property type="entry name" value="TP_methylase"/>
    <property type="match status" value="1"/>
</dbReference>
<evidence type="ECO:0000259" key="7">
    <source>
        <dbReference type="PROSITE" id="PS50164"/>
    </source>
</evidence>
<dbReference type="GO" id="GO:0005737">
    <property type="term" value="C:cytoplasm"/>
    <property type="evidence" value="ECO:0007669"/>
    <property type="project" value="UniProtKB-SubCell"/>
</dbReference>
<organism evidence="8">
    <name type="scientific">Bacillus mycoides</name>
    <dbReference type="NCBI Taxonomy" id="1405"/>
    <lineage>
        <taxon>Bacteria</taxon>
        <taxon>Bacillati</taxon>
        <taxon>Bacillota</taxon>
        <taxon>Bacilli</taxon>
        <taxon>Bacillales</taxon>
        <taxon>Bacillaceae</taxon>
        <taxon>Bacillus</taxon>
        <taxon>Bacillus cereus group</taxon>
    </lineage>
</organism>
<dbReference type="PROSITE" id="PS01296">
    <property type="entry name" value="RSMI"/>
    <property type="match status" value="1"/>
</dbReference>
<dbReference type="InterPro" id="IPR014776">
    <property type="entry name" value="4pyrrole_Mease_sub2"/>
</dbReference>
<evidence type="ECO:0000256" key="3">
    <source>
        <dbReference type="ARBA" id="ARBA00022603"/>
    </source>
</evidence>
<sequence length="367" mass="42545">MECSDGSYYAGYTNHIAKRIQTHNSGKGARYTRARLPVVLKYVEDHEDKRTAMQAEYHFKQLTRKKKKNICKKENAMWQQKSFQQNEKGVLYLVPTPIGNLEDMTFRAIRILKEADIIAAEDTRQTKKLCNYFEIETPVMSYHEHNKGVSGRKILDKLEEGKTVAIVSDAGMPCISDPGYDIVVEAVAEQYHVIPLPGANAALTALIASGLETKHFYFYGFLQRNKKGRKLELEKLRYIPTTMMFYEAPHRLDDTLISMQEVLGNREIVLCRELTKKFEEFIRGTIEEAIEWTKQNEVRGEFCILVAGSTEEPTQEEQWWEVISVYNHIEHYINEKGMNSKEAIKTVAKDRDLSKRDVYQIYHVDKK</sequence>
<comment type="catalytic activity">
    <reaction evidence="6">
        <text>cytidine(1402) in 16S rRNA + S-adenosyl-L-methionine = 2'-O-methylcytidine(1402) in 16S rRNA + S-adenosyl-L-homocysteine + H(+)</text>
        <dbReference type="Rhea" id="RHEA:42924"/>
        <dbReference type="Rhea" id="RHEA-COMP:10285"/>
        <dbReference type="Rhea" id="RHEA-COMP:10286"/>
        <dbReference type="ChEBI" id="CHEBI:15378"/>
        <dbReference type="ChEBI" id="CHEBI:57856"/>
        <dbReference type="ChEBI" id="CHEBI:59789"/>
        <dbReference type="ChEBI" id="CHEBI:74495"/>
        <dbReference type="ChEBI" id="CHEBI:82748"/>
        <dbReference type="EC" id="2.1.1.198"/>
    </reaction>
</comment>
<name>C2XMY1_BACMY</name>
<proteinExistence type="inferred from homology"/>
<evidence type="ECO:0000256" key="4">
    <source>
        <dbReference type="ARBA" id="ARBA00022679"/>
    </source>
</evidence>
<evidence type="ECO:0000256" key="5">
    <source>
        <dbReference type="ARBA" id="ARBA00022691"/>
    </source>
</evidence>
<dbReference type="CDD" id="cd10456">
    <property type="entry name" value="GIY-YIG_UPF0213"/>
    <property type="match status" value="1"/>
</dbReference>
<dbReference type="InterPro" id="IPR035996">
    <property type="entry name" value="4pyrrol_Methylase_sf"/>
</dbReference>
<comment type="subcellular location">
    <subcellularLocation>
        <location evidence="6">Cytoplasm</location>
    </subcellularLocation>
</comment>
<keyword evidence="2 6" id="KW-0698">rRNA processing</keyword>
<protein>
    <recommendedName>
        <fullName evidence="6">Ribosomal RNA small subunit methyltransferase I</fullName>
        <ecNumber evidence="6">2.1.1.198</ecNumber>
    </recommendedName>
    <alternativeName>
        <fullName evidence="6">16S rRNA 2'-O-ribose C1402 methyltransferase</fullName>
    </alternativeName>
    <alternativeName>
        <fullName evidence="6">rRNA (cytidine-2'-O-)-methyltransferase RsmI</fullName>
    </alternativeName>
</protein>
<dbReference type="HAMAP" id="MF_01877">
    <property type="entry name" value="16SrRNA_methyltr_I"/>
    <property type="match status" value="1"/>
</dbReference>
<dbReference type="InterPro" id="IPR018063">
    <property type="entry name" value="SAM_MeTrfase_RsmI_CS"/>
</dbReference>
<evidence type="ECO:0000313" key="8">
    <source>
        <dbReference type="EMBL" id="EEL72944.1"/>
    </source>
</evidence>
<dbReference type="EC" id="2.1.1.198" evidence="6"/>
<comment type="caution">
    <text evidence="8">The sequence shown here is derived from an EMBL/GenBank/DDBJ whole genome shotgun (WGS) entry which is preliminary data.</text>
</comment>
<dbReference type="HOGENOM" id="CLU_044779_1_1_9"/>
<gene>
    <name evidence="6" type="primary">rsmI</name>
    <name evidence="8" type="ORF">bcere0026_240</name>
</gene>
<evidence type="ECO:0000256" key="6">
    <source>
        <dbReference type="HAMAP-Rule" id="MF_01877"/>
    </source>
</evidence>
<dbReference type="Pfam" id="PF01541">
    <property type="entry name" value="GIY-YIG"/>
    <property type="match status" value="1"/>
</dbReference>
<keyword evidence="1 6" id="KW-0963">Cytoplasm</keyword>
<keyword evidence="4 6" id="KW-0808">Transferase</keyword>
<feature type="domain" description="GIY-YIG" evidence="7">
    <location>
        <begin position="1"/>
        <end position="70"/>
    </location>
</feature>
<dbReference type="Gene3D" id="3.30.950.10">
    <property type="entry name" value="Methyltransferase, Cobalt-precorrin-4 Transmethylase, Domain 2"/>
    <property type="match status" value="1"/>
</dbReference>
<dbReference type="CDD" id="cd11648">
    <property type="entry name" value="RsmI"/>
    <property type="match status" value="1"/>
</dbReference>
<evidence type="ECO:0000256" key="2">
    <source>
        <dbReference type="ARBA" id="ARBA00022552"/>
    </source>
</evidence>
<keyword evidence="5 6" id="KW-0949">S-adenosyl-L-methionine</keyword>
<dbReference type="GO" id="GO:0070677">
    <property type="term" value="F:rRNA (cytosine-2'-O-)-methyltransferase activity"/>
    <property type="evidence" value="ECO:0007669"/>
    <property type="project" value="UniProtKB-UniRule"/>
</dbReference>
<accession>C2XMY1</accession>
<dbReference type="SUPFAM" id="SSF53790">
    <property type="entry name" value="Tetrapyrrole methylase"/>
    <property type="match status" value="1"/>
</dbReference>
<dbReference type="EMBL" id="ACMP01000003">
    <property type="protein sequence ID" value="EEL72944.1"/>
    <property type="molecule type" value="Genomic_DNA"/>
</dbReference>
<dbReference type="AlphaFoldDB" id="C2XMY1"/>
<dbReference type="PANTHER" id="PTHR46111">
    <property type="entry name" value="RIBOSOMAL RNA SMALL SUBUNIT METHYLTRANSFERASE I"/>
    <property type="match status" value="1"/>
</dbReference>
<dbReference type="NCBIfam" id="TIGR00096">
    <property type="entry name" value="16S rRNA (cytidine(1402)-2'-O)-methyltransferase"/>
    <property type="match status" value="1"/>
</dbReference>
<dbReference type="PROSITE" id="PS50164">
    <property type="entry name" value="GIY_YIG"/>
    <property type="match status" value="1"/>
</dbReference>
<comment type="similarity">
    <text evidence="6">Belongs to the methyltransferase superfamily. RsmI family.</text>
</comment>
<dbReference type="FunFam" id="3.40.1010.10:FF:000002">
    <property type="entry name" value="Ribosomal RNA small subunit methyltransferase I"/>
    <property type="match status" value="1"/>
</dbReference>
<keyword evidence="3 6" id="KW-0489">Methyltransferase</keyword>
<dbReference type="InterPro" id="IPR035901">
    <property type="entry name" value="GIY-YIG_endonuc_sf"/>
</dbReference>
<evidence type="ECO:0000256" key="1">
    <source>
        <dbReference type="ARBA" id="ARBA00022490"/>
    </source>
</evidence>
<dbReference type="FunFam" id="3.30.950.10:FF:000002">
    <property type="entry name" value="Ribosomal RNA small subunit methyltransferase I"/>
    <property type="match status" value="1"/>
</dbReference>
<dbReference type="Gene3D" id="3.40.1010.10">
    <property type="entry name" value="Cobalt-precorrin-4 Transmethylase, Domain 1"/>
    <property type="match status" value="1"/>
</dbReference>
<reference evidence="8" key="1">
    <citation type="journal article" date="2012" name="Genome Res.">
        <title>Genomic characterization of the Bacillus cereus sensu lato species: Backdrop to the evolution of Bacillus anthracis.</title>
        <authorList>
            <person name="Zwick M.E."/>
            <person name="Joseph S.J."/>
            <person name="Didelot X."/>
            <person name="Chen P.E."/>
            <person name="Bishop-Lilly K.A."/>
            <person name="Stewart A.C."/>
            <person name="Willner K."/>
            <person name="Nolan N."/>
            <person name="Lentz S."/>
            <person name="Thomason M.K."/>
            <person name="Sozhamannan S."/>
            <person name="Mateczun A.J."/>
            <person name="Du L."/>
            <person name="Read T.D."/>
        </authorList>
    </citation>
    <scope>NUCLEOTIDE SEQUENCE [LARGE SCALE GENOMIC DNA]</scope>
    <source>
        <strain evidence="8">AH603</strain>
    </source>
</reference>
<dbReference type="InterPro" id="IPR008189">
    <property type="entry name" value="rRNA_ssu_MeTfrase_I"/>
</dbReference>
<dbReference type="SUPFAM" id="SSF82771">
    <property type="entry name" value="GIY-YIG endonuclease"/>
    <property type="match status" value="1"/>
</dbReference>
<comment type="function">
    <text evidence="6">Catalyzes the 2'-O-methylation of the ribose of cytidine 1402 (C1402) in 16S rRNA.</text>
</comment>
<dbReference type="Proteomes" id="UP000001753">
    <property type="component" value="Chromosome"/>
</dbReference>